<feature type="compositionally biased region" description="Basic and acidic residues" evidence="1">
    <location>
        <begin position="154"/>
        <end position="163"/>
    </location>
</feature>
<name>A0A1I7F486_9PROT</name>
<dbReference type="RefSeq" id="WP_256214764.1">
    <property type="nucleotide sequence ID" value="NZ_FPBL01000001.1"/>
</dbReference>
<feature type="compositionally biased region" description="Low complexity" evidence="1">
    <location>
        <begin position="140"/>
        <end position="150"/>
    </location>
</feature>
<evidence type="ECO:0000256" key="2">
    <source>
        <dbReference type="SAM" id="SignalP"/>
    </source>
</evidence>
<feature type="chain" id="PRO_5010253415" description="Cytochrome c" evidence="2">
    <location>
        <begin position="19"/>
        <end position="163"/>
    </location>
</feature>
<dbReference type="GO" id="GO:0020037">
    <property type="term" value="F:heme binding"/>
    <property type="evidence" value="ECO:0007669"/>
    <property type="project" value="InterPro"/>
</dbReference>
<protein>
    <recommendedName>
        <fullName evidence="5">Cytochrome c</fullName>
    </recommendedName>
</protein>
<dbReference type="GO" id="GO:0022900">
    <property type="term" value="P:electron transport chain"/>
    <property type="evidence" value="ECO:0007669"/>
    <property type="project" value="InterPro"/>
</dbReference>
<feature type="signal peptide" evidence="2">
    <location>
        <begin position="1"/>
        <end position="18"/>
    </location>
</feature>
<evidence type="ECO:0000313" key="3">
    <source>
        <dbReference type="EMBL" id="SFU30944.1"/>
    </source>
</evidence>
<dbReference type="SUPFAM" id="SSF47175">
    <property type="entry name" value="Cytochromes"/>
    <property type="match status" value="1"/>
</dbReference>
<evidence type="ECO:0000256" key="1">
    <source>
        <dbReference type="SAM" id="MobiDB-lite"/>
    </source>
</evidence>
<dbReference type="GO" id="GO:0005506">
    <property type="term" value="F:iron ion binding"/>
    <property type="evidence" value="ECO:0007669"/>
    <property type="project" value="InterPro"/>
</dbReference>
<dbReference type="Proteomes" id="UP000183926">
    <property type="component" value="Unassembled WGS sequence"/>
</dbReference>
<dbReference type="EMBL" id="FPBL01000001">
    <property type="protein sequence ID" value="SFU30944.1"/>
    <property type="molecule type" value="Genomic_DNA"/>
</dbReference>
<organism evidence="3 4">
    <name type="scientific">Nitrosomonas eutropha</name>
    <dbReference type="NCBI Taxonomy" id="916"/>
    <lineage>
        <taxon>Bacteria</taxon>
        <taxon>Pseudomonadati</taxon>
        <taxon>Pseudomonadota</taxon>
        <taxon>Betaproteobacteria</taxon>
        <taxon>Nitrosomonadales</taxon>
        <taxon>Nitrosomonadaceae</taxon>
        <taxon>Nitrosomonas</taxon>
    </lineage>
</organism>
<keyword evidence="2" id="KW-0732">Signal</keyword>
<evidence type="ECO:0000313" key="4">
    <source>
        <dbReference type="Proteomes" id="UP000183926"/>
    </source>
</evidence>
<evidence type="ECO:0008006" key="5">
    <source>
        <dbReference type="Google" id="ProtNLM"/>
    </source>
</evidence>
<sequence length="163" mass="17935">MKKIFIFALGFIVATAMAAGVDQRQVLPLSEMQRNHLLGEMRMLLTGTGAILEALAQDDRAAVARHARSLGVEMPHKMEGHIDKVLPEQFMLMGMALHQDFDRIAQDAESGKDTRHMLQQLSEALGRCAACHAIYQIGTTGQQSGKQGSQNVHGKHEAHSHTR</sequence>
<dbReference type="GO" id="GO:0009055">
    <property type="term" value="F:electron transfer activity"/>
    <property type="evidence" value="ECO:0007669"/>
    <property type="project" value="InterPro"/>
</dbReference>
<dbReference type="InterPro" id="IPR010980">
    <property type="entry name" value="Cyt_c/b562"/>
</dbReference>
<accession>A0A1I7F486</accession>
<proteinExistence type="predicted"/>
<dbReference type="AlphaFoldDB" id="A0A1I7F486"/>
<gene>
    <name evidence="3" type="ORF">SAMN05216339_101273</name>
</gene>
<reference evidence="3 4" key="1">
    <citation type="submission" date="2016-10" db="EMBL/GenBank/DDBJ databases">
        <authorList>
            <person name="de Groot N.N."/>
        </authorList>
    </citation>
    <scope>NUCLEOTIDE SEQUENCE [LARGE SCALE GENOMIC DNA]</scope>
    <source>
        <strain evidence="3 4">Nm24</strain>
    </source>
</reference>
<feature type="region of interest" description="Disordered" evidence="1">
    <location>
        <begin position="140"/>
        <end position="163"/>
    </location>
</feature>